<gene>
    <name evidence="2" type="ORF">SAMN02745205_00327</name>
</gene>
<sequence>MTENERKNIIANAKDFFRKELFETHIDNSYNKASLLKSYNVNPFLIKYLACFLEGNDSPQSIAKALIYPRVLGTSINTSFGNKTQKMINTLFSGFGSTTQGIDIEFIDAIDGRKKYCQVKAGPNTINKDDVKTISDHFQSVKNLARTNNLDVGINDLVVGVLYGKIEDLSANYKKLNENFNVYIGKDFWLHLTGDEDFYSQLTDAIGEIALEYNCSKQLDGIINALADEISSKGL</sequence>
<dbReference type="InterPro" id="IPR032793">
    <property type="entry name" value="RE_EcoO109IR"/>
</dbReference>
<evidence type="ECO:0000313" key="3">
    <source>
        <dbReference type="Proteomes" id="UP000189956"/>
    </source>
</evidence>
<organism evidence="2 3">
    <name type="scientific">Porphyromonas cangingivalis</name>
    <dbReference type="NCBI Taxonomy" id="36874"/>
    <lineage>
        <taxon>Bacteria</taxon>
        <taxon>Pseudomonadati</taxon>
        <taxon>Bacteroidota</taxon>
        <taxon>Bacteroidia</taxon>
        <taxon>Bacteroidales</taxon>
        <taxon>Porphyromonadaceae</taxon>
        <taxon>Porphyromonas</taxon>
    </lineage>
</organism>
<dbReference type="GO" id="GO:0004519">
    <property type="term" value="F:endonuclease activity"/>
    <property type="evidence" value="ECO:0007669"/>
    <property type="project" value="UniProtKB-KW"/>
</dbReference>
<dbReference type="Proteomes" id="UP000189956">
    <property type="component" value="Unassembled WGS sequence"/>
</dbReference>
<dbReference type="AlphaFoldDB" id="A0A1T4JRV3"/>
<dbReference type="InterPro" id="IPR012297">
    <property type="entry name" value="EcoO109IR_cat_dom_sf"/>
</dbReference>
<name>A0A1T4JRV3_PORCN</name>
<accession>A0A1T4JRV3</accession>
<keyword evidence="2" id="KW-0378">Hydrolase</keyword>
<evidence type="ECO:0000313" key="2">
    <source>
        <dbReference type="EMBL" id="SJZ32845.1"/>
    </source>
</evidence>
<feature type="domain" description="Type II restriction endonuclease EcoO109IR" evidence="1">
    <location>
        <begin position="42"/>
        <end position="212"/>
    </location>
</feature>
<dbReference type="SUPFAM" id="SSF52980">
    <property type="entry name" value="Restriction endonuclease-like"/>
    <property type="match status" value="1"/>
</dbReference>
<dbReference type="RefSeq" id="WP_025836906.1">
    <property type="nucleotide sequence ID" value="NZ_FUWL01000003.1"/>
</dbReference>
<dbReference type="Gene3D" id="3.40.1560.10">
    <property type="entry name" value="type ii restriction endonuclease, domain 2"/>
    <property type="match status" value="1"/>
</dbReference>
<evidence type="ECO:0000259" key="1">
    <source>
        <dbReference type="Pfam" id="PF14511"/>
    </source>
</evidence>
<dbReference type="CDD" id="cd22346">
    <property type="entry name" value="PDDEXK_nuclease"/>
    <property type="match status" value="1"/>
</dbReference>
<dbReference type="EMBL" id="FUWL01000003">
    <property type="protein sequence ID" value="SJZ32845.1"/>
    <property type="molecule type" value="Genomic_DNA"/>
</dbReference>
<proteinExistence type="predicted"/>
<dbReference type="InterPro" id="IPR011335">
    <property type="entry name" value="Restrct_endonuc-II-like"/>
</dbReference>
<keyword evidence="2" id="KW-0540">Nuclease</keyword>
<dbReference type="Pfam" id="PF14511">
    <property type="entry name" value="RE_EcoO109I"/>
    <property type="match status" value="1"/>
</dbReference>
<protein>
    <submittedName>
        <fullName evidence="2">Type II restriction endonuclease EcoO109I</fullName>
    </submittedName>
</protein>
<reference evidence="2 3" key="1">
    <citation type="submission" date="2017-02" db="EMBL/GenBank/DDBJ databases">
        <authorList>
            <person name="Peterson S.W."/>
        </authorList>
    </citation>
    <scope>NUCLEOTIDE SEQUENCE [LARGE SCALE GENOMIC DNA]</scope>
    <source>
        <strain evidence="2 3">ATCC 700135</strain>
    </source>
</reference>
<keyword evidence="2" id="KW-0255">Endonuclease</keyword>